<name>A0A7X0LK97_9BACT</name>
<dbReference type="InterPro" id="IPR052027">
    <property type="entry name" value="PspC"/>
</dbReference>
<evidence type="ECO:0000256" key="2">
    <source>
        <dbReference type="ARBA" id="ARBA00022475"/>
    </source>
</evidence>
<evidence type="ECO:0000259" key="7">
    <source>
        <dbReference type="Pfam" id="PF04024"/>
    </source>
</evidence>
<sequence length="64" mass="6975">MTGNALTRSTDDAMLGGVCSGLAKWLGWDPTLVRVAYVLISFFSAAFPGILVYILLYFVMPDDN</sequence>
<dbReference type="AlphaFoldDB" id="A0A7X0LK97"/>
<evidence type="ECO:0000313" key="8">
    <source>
        <dbReference type="EMBL" id="MBB6430200.1"/>
    </source>
</evidence>
<comment type="caution">
    <text evidence="8">The sequence shown here is derived from an EMBL/GenBank/DDBJ whole genome shotgun (WGS) entry which is preliminary data.</text>
</comment>
<gene>
    <name evidence="8" type="ORF">HNQ40_002006</name>
</gene>
<evidence type="ECO:0000256" key="1">
    <source>
        <dbReference type="ARBA" id="ARBA00004162"/>
    </source>
</evidence>
<comment type="subcellular location">
    <subcellularLocation>
        <location evidence="1">Cell membrane</location>
        <topology evidence="1">Single-pass membrane protein</topology>
    </subcellularLocation>
</comment>
<dbReference type="EMBL" id="JACHGY010000001">
    <property type="protein sequence ID" value="MBB6430200.1"/>
    <property type="molecule type" value="Genomic_DNA"/>
</dbReference>
<dbReference type="RefSeq" id="WP_184677733.1">
    <property type="nucleotide sequence ID" value="NZ_JACHGY010000001.1"/>
</dbReference>
<dbReference type="GO" id="GO:0005886">
    <property type="term" value="C:plasma membrane"/>
    <property type="evidence" value="ECO:0007669"/>
    <property type="project" value="UniProtKB-SubCell"/>
</dbReference>
<evidence type="ECO:0000256" key="4">
    <source>
        <dbReference type="ARBA" id="ARBA00022989"/>
    </source>
</evidence>
<dbReference type="PANTHER" id="PTHR33885">
    <property type="entry name" value="PHAGE SHOCK PROTEIN C"/>
    <property type="match status" value="1"/>
</dbReference>
<keyword evidence="9" id="KW-1185">Reference proteome</keyword>
<feature type="domain" description="Phage shock protein PspC N-terminal" evidence="7">
    <location>
        <begin position="5"/>
        <end position="62"/>
    </location>
</feature>
<keyword evidence="5 6" id="KW-0472">Membrane</keyword>
<proteinExistence type="predicted"/>
<reference evidence="8 9" key="1">
    <citation type="submission" date="2020-08" db="EMBL/GenBank/DDBJ databases">
        <title>Genomic Encyclopedia of Type Strains, Phase IV (KMG-IV): sequencing the most valuable type-strain genomes for metagenomic binning, comparative biology and taxonomic classification.</title>
        <authorList>
            <person name="Goeker M."/>
        </authorList>
    </citation>
    <scope>NUCLEOTIDE SEQUENCE [LARGE SCALE GENOMIC DNA]</scope>
    <source>
        <strain evidence="8 9">DSM 103725</strain>
    </source>
</reference>
<evidence type="ECO:0000256" key="5">
    <source>
        <dbReference type="ARBA" id="ARBA00023136"/>
    </source>
</evidence>
<keyword evidence="2" id="KW-1003">Cell membrane</keyword>
<feature type="transmembrane region" description="Helical" evidence="6">
    <location>
        <begin position="35"/>
        <end position="59"/>
    </location>
</feature>
<evidence type="ECO:0000313" key="9">
    <source>
        <dbReference type="Proteomes" id="UP000541810"/>
    </source>
</evidence>
<dbReference type="Proteomes" id="UP000541810">
    <property type="component" value="Unassembled WGS sequence"/>
</dbReference>
<evidence type="ECO:0000256" key="3">
    <source>
        <dbReference type="ARBA" id="ARBA00022692"/>
    </source>
</evidence>
<dbReference type="PANTHER" id="PTHR33885:SF3">
    <property type="entry name" value="PHAGE SHOCK PROTEIN C"/>
    <property type="match status" value="1"/>
</dbReference>
<protein>
    <submittedName>
        <fullName evidence="8">Phage shock protein C</fullName>
    </submittedName>
</protein>
<keyword evidence="3 6" id="KW-0812">Transmembrane</keyword>
<accession>A0A7X0LK97</accession>
<dbReference type="InterPro" id="IPR007168">
    <property type="entry name" value="Phageshock_PspC_N"/>
</dbReference>
<organism evidence="8 9">
    <name type="scientific">Algisphaera agarilytica</name>
    <dbReference type="NCBI Taxonomy" id="1385975"/>
    <lineage>
        <taxon>Bacteria</taxon>
        <taxon>Pseudomonadati</taxon>
        <taxon>Planctomycetota</taxon>
        <taxon>Phycisphaerae</taxon>
        <taxon>Phycisphaerales</taxon>
        <taxon>Phycisphaeraceae</taxon>
        <taxon>Algisphaera</taxon>
    </lineage>
</organism>
<dbReference type="Pfam" id="PF04024">
    <property type="entry name" value="PspC"/>
    <property type="match status" value="1"/>
</dbReference>
<keyword evidence="4 6" id="KW-1133">Transmembrane helix</keyword>
<evidence type="ECO:0000256" key="6">
    <source>
        <dbReference type="SAM" id="Phobius"/>
    </source>
</evidence>